<evidence type="ECO:0008006" key="4">
    <source>
        <dbReference type="Google" id="ProtNLM"/>
    </source>
</evidence>
<feature type="signal peptide" evidence="1">
    <location>
        <begin position="1"/>
        <end position="21"/>
    </location>
</feature>
<evidence type="ECO:0000313" key="2">
    <source>
        <dbReference type="EMBL" id="SEJ50469.1"/>
    </source>
</evidence>
<feature type="chain" id="PRO_5038795813" description="PknH-like extracellular domain-containing protein" evidence="1">
    <location>
        <begin position="22"/>
        <end position="269"/>
    </location>
</feature>
<evidence type="ECO:0000256" key="1">
    <source>
        <dbReference type="SAM" id="SignalP"/>
    </source>
</evidence>
<name>A0A1H6ZAJ9_9MICO</name>
<dbReference type="Proteomes" id="UP000183315">
    <property type="component" value="Unassembled WGS sequence"/>
</dbReference>
<keyword evidence="3" id="KW-1185">Reference proteome</keyword>
<dbReference type="STRING" id="1043493.SAMN05421637_2050"/>
<protein>
    <recommendedName>
        <fullName evidence="4">PknH-like extracellular domain-containing protein</fullName>
    </recommendedName>
</protein>
<dbReference type="OrthoDB" id="5149479at2"/>
<accession>A0A1H6ZAJ9</accession>
<organism evidence="2 3">
    <name type="scientific">Demequina mangrovi</name>
    <dbReference type="NCBI Taxonomy" id="1043493"/>
    <lineage>
        <taxon>Bacteria</taxon>
        <taxon>Bacillati</taxon>
        <taxon>Actinomycetota</taxon>
        <taxon>Actinomycetes</taxon>
        <taxon>Micrococcales</taxon>
        <taxon>Demequinaceae</taxon>
        <taxon>Demequina</taxon>
    </lineage>
</organism>
<sequence length="269" mass="27525">MGSVTRAGLIGALGMAAGLIAACDPVDPAEPGASASARASSADAVVGPADDEALVDLLGSFAPSIDGYVALTGTRSRPSPVAAYVVDAPDVVEPSSCTAFHLASTLLTDADLGAAARDLEFAVGWFFPGGVMPDEPPFVPSIEVYTRVFADPELAAGVPDALIGSGCDAYLRTATWDDGSNTLEHEVANVGWVSLEGLSSPTVRIAWAGGTATNYDAQGELVLAETREAWDQYVHVDGVNAISIETAGLEDEAMVADLIAQFLDHMAGG</sequence>
<dbReference type="EMBL" id="FNZI01000004">
    <property type="protein sequence ID" value="SEJ50469.1"/>
    <property type="molecule type" value="Genomic_DNA"/>
</dbReference>
<dbReference type="RefSeq" id="WP_042216739.1">
    <property type="nucleotide sequence ID" value="NZ_BBLU01000021.1"/>
</dbReference>
<gene>
    <name evidence="2" type="ORF">SAMN05421637_2050</name>
</gene>
<reference evidence="3" key="1">
    <citation type="submission" date="2016-10" db="EMBL/GenBank/DDBJ databases">
        <authorList>
            <person name="Varghese N."/>
        </authorList>
    </citation>
    <scope>NUCLEOTIDE SEQUENCE [LARGE SCALE GENOMIC DNA]</scope>
    <source>
        <strain evidence="3">DSM 24868</strain>
    </source>
</reference>
<keyword evidence="1" id="KW-0732">Signal</keyword>
<evidence type="ECO:0000313" key="3">
    <source>
        <dbReference type="Proteomes" id="UP000183315"/>
    </source>
</evidence>
<proteinExistence type="predicted"/>
<dbReference type="PROSITE" id="PS51257">
    <property type="entry name" value="PROKAR_LIPOPROTEIN"/>
    <property type="match status" value="1"/>
</dbReference>
<dbReference type="AlphaFoldDB" id="A0A1H6ZAJ9"/>